<evidence type="ECO:0000256" key="5">
    <source>
        <dbReference type="ARBA" id="ARBA00022705"/>
    </source>
</evidence>
<comment type="function">
    <text evidence="12 13">RNA polymerase that catalyzes the synthesis of short RNA molecules used as primers for DNA polymerase during DNA replication.</text>
</comment>
<dbReference type="PROSITE" id="PS50880">
    <property type="entry name" value="TOPRIM"/>
    <property type="match status" value="1"/>
</dbReference>
<keyword evidence="2 12" id="KW-0639">Primosome</keyword>
<dbReference type="Gene3D" id="3.90.980.10">
    <property type="entry name" value="DNA primase, catalytic core, N-terminal domain"/>
    <property type="match status" value="1"/>
</dbReference>
<dbReference type="GO" id="GO:0006269">
    <property type="term" value="P:DNA replication, synthesis of primer"/>
    <property type="evidence" value="ECO:0007669"/>
    <property type="project" value="UniProtKB-UniRule"/>
</dbReference>
<keyword evidence="8 12" id="KW-0862">Zinc</keyword>
<dbReference type="Pfam" id="PF10410">
    <property type="entry name" value="DnaB_bind"/>
    <property type="match status" value="1"/>
</dbReference>
<dbReference type="GO" id="GO:0000428">
    <property type="term" value="C:DNA-directed RNA polymerase complex"/>
    <property type="evidence" value="ECO:0007669"/>
    <property type="project" value="UniProtKB-KW"/>
</dbReference>
<keyword evidence="11 12" id="KW-0804">Transcription</keyword>
<keyword evidence="7 12" id="KW-0863">Zinc-finger</keyword>
<evidence type="ECO:0000256" key="12">
    <source>
        <dbReference type="HAMAP-Rule" id="MF_00974"/>
    </source>
</evidence>
<keyword evidence="6 12" id="KW-0479">Metal-binding</keyword>
<dbReference type="GO" id="GO:0008270">
    <property type="term" value="F:zinc ion binding"/>
    <property type="evidence" value="ECO:0007669"/>
    <property type="project" value="UniProtKB-UniRule"/>
</dbReference>
<comment type="subunit">
    <text evidence="12">Monomer. Interacts with DnaB.</text>
</comment>
<comment type="cofactor">
    <cofactor evidence="12 13 14">
        <name>Zn(2+)</name>
        <dbReference type="ChEBI" id="CHEBI:29105"/>
    </cofactor>
    <text evidence="12 13 14">Binds 1 zinc ion per monomer.</text>
</comment>
<accession>A0A444IZ67</accession>
<evidence type="ECO:0000256" key="4">
    <source>
        <dbReference type="ARBA" id="ARBA00022695"/>
    </source>
</evidence>
<feature type="zinc finger region" description="CHC2-type" evidence="12 14">
    <location>
        <begin position="41"/>
        <end position="65"/>
    </location>
</feature>
<dbReference type="NCBIfam" id="TIGR01391">
    <property type="entry name" value="dnaG"/>
    <property type="match status" value="1"/>
</dbReference>
<evidence type="ECO:0000256" key="2">
    <source>
        <dbReference type="ARBA" id="ARBA00022515"/>
    </source>
</evidence>
<protein>
    <recommendedName>
        <fullName evidence="12 13">DNA primase</fullName>
        <ecNumber evidence="12">2.7.7.101</ecNumber>
    </recommendedName>
</protein>
<dbReference type="Pfam" id="PF01807">
    <property type="entry name" value="Zn_ribbon_DnaG"/>
    <property type="match status" value="1"/>
</dbReference>
<comment type="caution">
    <text evidence="16">The sequence shown here is derived from an EMBL/GenBank/DDBJ whole genome shotgun (WGS) entry which is preliminary data.</text>
</comment>
<evidence type="ECO:0000256" key="1">
    <source>
        <dbReference type="ARBA" id="ARBA00022478"/>
    </source>
</evidence>
<keyword evidence="3 12" id="KW-0808">Transferase</keyword>
<dbReference type="GO" id="GO:1990077">
    <property type="term" value="C:primosome complex"/>
    <property type="evidence" value="ECO:0007669"/>
    <property type="project" value="UniProtKB-KW"/>
</dbReference>
<dbReference type="Proteomes" id="UP000287853">
    <property type="component" value="Unassembled WGS sequence"/>
</dbReference>
<evidence type="ECO:0000256" key="10">
    <source>
        <dbReference type="ARBA" id="ARBA00023125"/>
    </source>
</evidence>
<keyword evidence="9" id="KW-0460">Magnesium</keyword>
<reference evidence="16 17" key="1">
    <citation type="submission" date="2017-01" db="EMBL/GenBank/DDBJ databases">
        <title>The cable genome- insights into the physiology and evolution of filamentous bacteria capable of sulfide oxidation via long distance electron transfer.</title>
        <authorList>
            <person name="Schreiber L."/>
            <person name="Bjerg J.T."/>
            <person name="Boggild A."/>
            <person name="Van De Vossenberg J."/>
            <person name="Meysman F."/>
            <person name="Nielsen L.P."/>
            <person name="Schramm A."/>
            <person name="Kjeldsen K.U."/>
        </authorList>
    </citation>
    <scope>NUCLEOTIDE SEQUENCE [LARGE SCALE GENOMIC DNA]</scope>
    <source>
        <strain evidence="16">MCF</strain>
    </source>
</reference>
<evidence type="ECO:0000256" key="3">
    <source>
        <dbReference type="ARBA" id="ARBA00022679"/>
    </source>
</evidence>
<dbReference type="InterPro" id="IPR037068">
    <property type="entry name" value="DNA_primase_core_N_sf"/>
</dbReference>
<dbReference type="InterPro" id="IPR050219">
    <property type="entry name" value="DnaG_primase"/>
</dbReference>
<dbReference type="InterPro" id="IPR036977">
    <property type="entry name" value="DNA_primase_Znf_CHC2"/>
</dbReference>
<dbReference type="CDD" id="cd03364">
    <property type="entry name" value="TOPRIM_DnaG_primases"/>
    <property type="match status" value="1"/>
</dbReference>
<comment type="catalytic activity">
    <reaction evidence="12">
        <text>ssDNA + n NTP = ssDNA/pppN(pN)n-1 hybrid + (n-1) diphosphate.</text>
        <dbReference type="EC" id="2.7.7.101"/>
    </reaction>
</comment>
<dbReference type="GO" id="GO:0005737">
    <property type="term" value="C:cytoplasm"/>
    <property type="evidence" value="ECO:0007669"/>
    <property type="project" value="TreeGrafter"/>
</dbReference>
<keyword evidence="5 12" id="KW-0235">DNA replication</keyword>
<dbReference type="SMART" id="SM00493">
    <property type="entry name" value="TOPRIM"/>
    <property type="match status" value="1"/>
</dbReference>
<dbReference type="Gene3D" id="3.40.1360.10">
    <property type="match status" value="1"/>
</dbReference>
<evidence type="ECO:0000256" key="13">
    <source>
        <dbReference type="PIRNR" id="PIRNR002811"/>
    </source>
</evidence>
<proteinExistence type="inferred from homology"/>
<dbReference type="PIRSF" id="PIRSF002811">
    <property type="entry name" value="DnaG"/>
    <property type="match status" value="1"/>
</dbReference>
<comment type="domain">
    <text evidence="12">Contains an N-terminal zinc-binding domain, a central core domain that contains the primase activity, and a C-terminal DnaB-binding domain.</text>
</comment>
<dbReference type="SUPFAM" id="SSF57783">
    <property type="entry name" value="Zinc beta-ribbon"/>
    <property type="match status" value="1"/>
</dbReference>
<dbReference type="GO" id="GO:0003677">
    <property type="term" value="F:DNA binding"/>
    <property type="evidence" value="ECO:0007669"/>
    <property type="project" value="UniProtKB-KW"/>
</dbReference>
<comment type="similarity">
    <text evidence="12 13">Belongs to the DnaG primase family.</text>
</comment>
<dbReference type="InterPro" id="IPR002694">
    <property type="entry name" value="Znf_CHC2"/>
</dbReference>
<dbReference type="GO" id="GO:0003899">
    <property type="term" value="F:DNA-directed RNA polymerase activity"/>
    <property type="evidence" value="ECO:0007669"/>
    <property type="project" value="UniProtKB-UniRule"/>
</dbReference>
<evidence type="ECO:0000256" key="14">
    <source>
        <dbReference type="PIRSR" id="PIRSR002811-1"/>
    </source>
</evidence>
<keyword evidence="10 12" id="KW-0238">DNA-binding</keyword>
<dbReference type="Gene3D" id="3.90.580.10">
    <property type="entry name" value="Zinc finger, CHC2-type domain"/>
    <property type="match status" value="1"/>
</dbReference>
<gene>
    <name evidence="12" type="primary">dnaG</name>
    <name evidence="16" type="ORF">H206_00370</name>
</gene>
<keyword evidence="17" id="KW-1185">Reference proteome</keyword>
<dbReference type="SUPFAM" id="SSF56731">
    <property type="entry name" value="DNA primase core"/>
    <property type="match status" value="1"/>
</dbReference>
<evidence type="ECO:0000256" key="7">
    <source>
        <dbReference type="ARBA" id="ARBA00022771"/>
    </source>
</evidence>
<sequence length="645" mass="72181">MSSNGAWDEVKDRVRQAADIVQVVGEHVRLKKAGTGFTGLCPFHGEKTSSFSVNPQRQFFHCFGCHESGDVFSFMMKYHHMTFPDALKELARRYQIDLPERNLTDAEQERMRQREQLYRVNQEAARIFHTTLVSSGQAEAARKYLQERGVPQEAVAKYQLGYTPSPESAGWQFLISRLQKKNFPVSVIEQAGLAVEKGPGRYYDRFRDRVLFPIYDMSGREVAFGGRILGQGKPKYMNSPESMVFSKGNLLFGLYQHRQAIRSSRCAIVVEGNFDLLLLAVHGIDNVVAPLGTALTQEHIKALRRYCDEVVLLFDGDSAGLRAARRSIPFFLSEKLEGRVALLPAGHDPDTLVREKGVAAVQDLIEGAAPLAEFVFSALKDEHGLTLSGKNRIIAELAELMEQAADADQRELMAAHFSEQLGVSPDRFLVEQRAFEHVEHMPAHQWAPEPEQGLEMPSDADWIPPDFSPEGEEGWDAYPSSASEGGLRSPISLYELPKKQRQLLDFVLLYPEFLSELLAGGLKESLGQSPIMGLVDAMEQLGSAGNFTPEHLLSVVASGSERQYIADLLSKDGEGHLDDESEEQGRVLCDELLIYLKRMQQQREGVDLQKRIVEAEQAGNYSLVSELQRKKMLALQGKTRNGNRT</sequence>
<dbReference type="InterPro" id="IPR013264">
    <property type="entry name" value="DNAG_N"/>
</dbReference>
<keyword evidence="1 12" id="KW-0240">DNA-directed RNA polymerase</keyword>
<dbReference type="PANTHER" id="PTHR30313">
    <property type="entry name" value="DNA PRIMASE"/>
    <property type="match status" value="1"/>
</dbReference>
<dbReference type="InterPro" id="IPR030846">
    <property type="entry name" value="DnaG_bac"/>
</dbReference>
<evidence type="ECO:0000313" key="17">
    <source>
        <dbReference type="Proteomes" id="UP000287853"/>
    </source>
</evidence>
<evidence type="ECO:0000259" key="15">
    <source>
        <dbReference type="PROSITE" id="PS50880"/>
    </source>
</evidence>
<evidence type="ECO:0000256" key="6">
    <source>
        <dbReference type="ARBA" id="ARBA00022723"/>
    </source>
</evidence>
<dbReference type="EC" id="2.7.7.101" evidence="12"/>
<dbReference type="Pfam" id="PF08275">
    <property type="entry name" value="DNAG_N"/>
    <property type="match status" value="1"/>
</dbReference>
<dbReference type="Pfam" id="PF13155">
    <property type="entry name" value="Toprim_2"/>
    <property type="match status" value="1"/>
</dbReference>
<dbReference type="InterPro" id="IPR034151">
    <property type="entry name" value="TOPRIM_DnaG_bac"/>
</dbReference>
<dbReference type="InterPro" id="IPR006171">
    <property type="entry name" value="TOPRIM_dom"/>
</dbReference>
<dbReference type="PANTHER" id="PTHR30313:SF2">
    <property type="entry name" value="DNA PRIMASE"/>
    <property type="match status" value="1"/>
</dbReference>
<dbReference type="HAMAP" id="MF_00974">
    <property type="entry name" value="DNA_primase_DnaG"/>
    <property type="match status" value="1"/>
</dbReference>
<dbReference type="AlphaFoldDB" id="A0A444IZ67"/>
<keyword evidence="4 12" id="KW-0548">Nucleotidyltransferase</keyword>
<dbReference type="InterPro" id="IPR006295">
    <property type="entry name" value="DNA_primase_DnaG"/>
</dbReference>
<name>A0A444IZ67_9BACT</name>
<evidence type="ECO:0000256" key="9">
    <source>
        <dbReference type="ARBA" id="ARBA00022842"/>
    </source>
</evidence>
<feature type="domain" description="Toprim" evidence="15">
    <location>
        <begin position="265"/>
        <end position="346"/>
    </location>
</feature>
<dbReference type="SMART" id="SM00400">
    <property type="entry name" value="ZnF_CHCC"/>
    <property type="match status" value="1"/>
</dbReference>
<dbReference type="EMBL" id="MTKO01000068">
    <property type="protein sequence ID" value="RWX46198.1"/>
    <property type="molecule type" value="Genomic_DNA"/>
</dbReference>
<organism evidence="16 17">
    <name type="scientific">Candidatus Electrothrix aarhusensis</name>
    <dbReference type="NCBI Taxonomy" id="1859131"/>
    <lineage>
        <taxon>Bacteria</taxon>
        <taxon>Pseudomonadati</taxon>
        <taxon>Thermodesulfobacteriota</taxon>
        <taxon>Desulfobulbia</taxon>
        <taxon>Desulfobulbales</taxon>
        <taxon>Desulfobulbaceae</taxon>
        <taxon>Candidatus Electrothrix</taxon>
    </lineage>
</organism>
<dbReference type="InterPro" id="IPR019475">
    <property type="entry name" value="DNA_primase_DnaB-bd"/>
</dbReference>
<evidence type="ECO:0000256" key="8">
    <source>
        <dbReference type="ARBA" id="ARBA00022833"/>
    </source>
</evidence>
<dbReference type="FunFam" id="3.90.580.10:FF:000001">
    <property type="entry name" value="DNA primase"/>
    <property type="match status" value="1"/>
</dbReference>
<evidence type="ECO:0000313" key="16">
    <source>
        <dbReference type="EMBL" id="RWX46198.1"/>
    </source>
</evidence>
<evidence type="ECO:0000256" key="11">
    <source>
        <dbReference type="ARBA" id="ARBA00023163"/>
    </source>
</evidence>